<accession>A0A2U1MIV3</accession>
<proteinExistence type="predicted"/>
<comment type="caution">
    <text evidence="1">The sequence shown here is derived from an EMBL/GenBank/DDBJ whole genome shotgun (WGS) entry which is preliminary data.</text>
</comment>
<reference evidence="1 2" key="1">
    <citation type="journal article" date="2018" name="Mol. Plant">
        <title>The genome of Artemisia annua provides insight into the evolution of Asteraceae family and artemisinin biosynthesis.</title>
        <authorList>
            <person name="Shen Q."/>
            <person name="Zhang L."/>
            <person name="Liao Z."/>
            <person name="Wang S."/>
            <person name="Yan T."/>
            <person name="Shi P."/>
            <person name="Liu M."/>
            <person name="Fu X."/>
            <person name="Pan Q."/>
            <person name="Wang Y."/>
            <person name="Lv Z."/>
            <person name="Lu X."/>
            <person name="Zhang F."/>
            <person name="Jiang W."/>
            <person name="Ma Y."/>
            <person name="Chen M."/>
            <person name="Hao X."/>
            <person name="Li L."/>
            <person name="Tang Y."/>
            <person name="Lv G."/>
            <person name="Zhou Y."/>
            <person name="Sun X."/>
            <person name="Brodelius P.E."/>
            <person name="Rose J.K.C."/>
            <person name="Tang K."/>
        </authorList>
    </citation>
    <scope>NUCLEOTIDE SEQUENCE [LARGE SCALE GENOMIC DNA]</scope>
    <source>
        <strain evidence="2">cv. Huhao1</strain>
        <tissue evidence="1">Leaf</tissue>
    </source>
</reference>
<dbReference type="Proteomes" id="UP000245207">
    <property type="component" value="Unassembled WGS sequence"/>
</dbReference>
<dbReference type="AlphaFoldDB" id="A0A2U1MIV3"/>
<organism evidence="1 2">
    <name type="scientific">Artemisia annua</name>
    <name type="common">Sweet wormwood</name>
    <dbReference type="NCBI Taxonomy" id="35608"/>
    <lineage>
        <taxon>Eukaryota</taxon>
        <taxon>Viridiplantae</taxon>
        <taxon>Streptophyta</taxon>
        <taxon>Embryophyta</taxon>
        <taxon>Tracheophyta</taxon>
        <taxon>Spermatophyta</taxon>
        <taxon>Magnoliopsida</taxon>
        <taxon>eudicotyledons</taxon>
        <taxon>Gunneridae</taxon>
        <taxon>Pentapetalae</taxon>
        <taxon>asterids</taxon>
        <taxon>campanulids</taxon>
        <taxon>Asterales</taxon>
        <taxon>Asteraceae</taxon>
        <taxon>Asteroideae</taxon>
        <taxon>Anthemideae</taxon>
        <taxon>Artemisiinae</taxon>
        <taxon>Artemisia</taxon>
    </lineage>
</organism>
<dbReference type="EMBL" id="PKPP01005169">
    <property type="protein sequence ID" value="PWA61159.1"/>
    <property type="molecule type" value="Genomic_DNA"/>
</dbReference>
<evidence type="ECO:0000313" key="2">
    <source>
        <dbReference type="Proteomes" id="UP000245207"/>
    </source>
</evidence>
<gene>
    <name evidence="1" type="ORF">CTI12_AA377520</name>
</gene>
<name>A0A2U1MIV3_ARTAN</name>
<sequence>MATITATCGGASDHVPDFDEFQRKASLMTSCMMLLKETEKWLRSPSEPNSNLNLAVIGLKPGSAARIKGHNRIYVVEIPYSLTEAHISTTPAKILSLTQAVTEKELVNDADSYRKT</sequence>
<protein>
    <submittedName>
        <fullName evidence="1">Splicing factor U2af large subunit B</fullName>
    </submittedName>
</protein>
<dbReference type="STRING" id="35608.A0A2U1MIV3"/>
<keyword evidence="2" id="KW-1185">Reference proteome</keyword>
<evidence type="ECO:0000313" key="1">
    <source>
        <dbReference type="EMBL" id="PWA61159.1"/>
    </source>
</evidence>